<gene>
    <name evidence="2" type="ORF">FKW77_005994</name>
</gene>
<accession>A0A517L3F3</accession>
<evidence type="ECO:0000256" key="1">
    <source>
        <dbReference type="SAM" id="SignalP"/>
    </source>
</evidence>
<evidence type="ECO:0008006" key="4">
    <source>
        <dbReference type="Google" id="ProtNLM"/>
    </source>
</evidence>
<dbReference type="Proteomes" id="UP000316270">
    <property type="component" value="Chromosome 4"/>
</dbReference>
<dbReference type="AlphaFoldDB" id="A0A517L3F3"/>
<name>A0A517L3F3_9PEZI</name>
<organism evidence="2 3">
    <name type="scientific">Venturia effusa</name>
    <dbReference type="NCBI Taxonomy" id="50376"/>
    <lineage>
        <taxon>Eukaryota</taxon>
        <taxon>Fungi</taxon>
        <taxon>Dikarya</taxon>
        <taxon>Ascomycota</taxon>
        <taxon>Pezizomycotina</taxon>
        <taxon>Dothideomycetes</taxon>
        <taxon>Pleosporomycetidae</taxon>
        <taxon>Venturiales</taxon>
        <taxon>Venturiaceae</taxon>
        <taxon>Venturia</taxon>
    </lineage>
</organism>
<dbReference type="EMBL" id="CP042188">
    <property type="protein sequence ID" value="QDS70158.1"/>
    <property type="molecule type" value="Genomic_DNA"/>
</dbReference>
<sequence>MRTTSYLLATLLTVVPGPIFARDCTHLEVVYHIPCTKEFVCMGGNNNLDALTNYSLIKNAQQWEKWIKEKGGPGCGGKCTAPIPWTPRFGIGSAWGVVCQAARARRDPWHHGMPEAIIGFARSVGTPCNVFCDPPPGSRTGCDFVYGFC</sequence>
<protein>
    <recommendedName>
        <fullName evidence="4">Killer toxin Kp4 domain-containing protein</fullName>
    </recommendedName>
</protein>
<feature type="chain" id="PRO_5021768765" description="Killer toxin Kp4 domain-containing protein" evidence="1">
    <location>
        <begin position="22"/>
        <end position="149"/>
    </location>
</feature>
<dbReference type="OrthoDB" id="10437408at2759"/>
<keyword evidence="1" id="KW-0732">Signal</keyword>
<evidence type="ECO:0000313" key="2">
    <source>
        <dbReference type="EMBL" id="QDS70158.1"/>
    </source>
</evidence>
<evidence type="ECO:0000313" key="3">
    <source>
        <dbReference type="Proteomes" id="UP000316270"/>
    </source>
</evidence>
<proteinExistence type="predicted"/>
<feature type="signal peptide" evidence="1">
    <location>
        <begin position="1"/>
        <end position="21"/>
    </location>
</feature>
<keyword evidence="3" id="KW-1185">Reference proteome</keyword>
<reference evidence="2 3" key="1">
    <citation type="submission" date="2019-07" db="EMBL/GenBank/DDBJ databases">
        <title>Finished genome of Venturia effusa.</title>
        <authorList>
            <person name="Young C.A."/>
            <person name="Cox M.P."/>
            <person name="Ganley A.R.D."/>
            <person name="David W.J."/>
        </authorList>
    </citation>
    <scope>NUCLEOTIDE SEQUENCE [LARGE SCALE GENOMIC DNA]</scope>
    <source>
        <strain evidence="3">albino</strain>
    </source>
</reference>